<dbReference type="EMBL" id="AP021906">
    <property type="protein sequence ID" value="BBP86688.1"/>
    <property type="molecule type" value="Genomic_DNA"/>
</dbReference>
<organism evidence="1 2">
    <name type="scientific">Bacillus safensis</name>
    <dbReference type="NCBI Taxonomy" id="561879"/>
    <lineage>
        <taxon>Bacteria</taxon>
        <taxon>Bacillati</taxon>
        <taxon>Bacillota</taxon>
        <taxon>Bacilli</taxon>
        <taxon>Bacillales</taxon>
        <taxon>Bacillaceae</taxon>
        <taxon>Bacillus</taxon>
    </lineage>
</organism>
<sequence length="56" mass="6837">MFPFFFVLGKFKDMLRFLPVDKRNTLSKNLLHYFLEENETFWKEVRIHKKTGEGRG</sequence>
<dbReference type="Proteomes" id="UP000464658">
    <property type="component" value="Chromosome"/>
</dbReference>
<dbReference type="AlphaFoldDB" id="A0A5S9M1Y4"/>
<gene>
    <name evidence="1" type="ORF">BsIDN1_03060</name>
</gene>
<accession>A0A5S9M1Y4</accession>
<evidence type="ECO:0000313" key="2">
    <source>
        <dbReference type="Proteomes" id="UP000464658"/>
    </source>
</evidence>
<reference evidence="1 2" key="1">
    <citation type="submission" date="2019-12" db="EMBL/GenBank/DDBJ databases">
        <title>Full genome sequence of a Bacillus safensis strain isolated from commercially available natto in Indonesia.</title>
        <authorList>
            <person name="Yoshida M."/>
            <person name="Uomi M."/>
            <person name="Waturangi D."/>
            <person name="Ekaputri J.J."/>
            <person name="Setiamarga D.H.E."/>
        </authorList>
    </citation>
    <scope>NUCLEOTIDE SEQUENCE [LARGE SCALE GENOMIC DNA]</scope>
    <source>
        <strain evidence="1 2">IDN1</strain>
    </source>
</reference>
<protein>
    <submittedName>
        <fullName evidence="1">Uncharacterized protein</fullName>
    </submittedName>
</protein>
<evidence type="ECO:0000313" key="1">
    <source>
        <dbReference type="EMBL" id="BBP86688.1"/>
    </source>
</evidence>
<name>A0A5S9M1Y4_BACIA</name>
<proteinExistence type="predicted"/>